<dbReference type="AlphaFoldDB" id="A0A5N1JA26"/>
<dbReference type="EMBL" id="VTWS01000008">
    <property type="protein sequence ID" value="KAA9347187.1"/>
    <property type="molecule type" value="Genomic_DNA"/>
</dbReference>
<organism evidence="1 2">
    <name type="scientific">Larkinella humicola</name>
    <dbReference type="NCBI Taxonomy" id="2607654"/>
    <lineage>
        <taxon>Bacteria</taxon>
        <taxon>Pseudomonadati</taxon>
        <taxon>Bacteroidota</taxon>
        <taxon>Cytophagia</taxon>
        <taxon>Cytophagales</taxon>
        <taxon>Spirosomataceae</taxon>
        <taxon>Larkinella</taxon>
    </lineage>
</organism>
<dbReference type="Pfam" id="PF07661">
    <property type="entry name" value="MORN_2"/>
    <property type="match status" value="3"/>
</dbReference>
<reference evidence="1 2" key="1">
    <citation type="submission" date="2019-09" db="EMBL/GenBank/DDBJ databases">
        <title>Genome Sequence of Larkinella sp MA1.</title>
        <authorList>
            <person name="Srinivasan S."/>
        </authorList>
    </citation>
    <scope>NUCLEOTIDE SEQUENCE [LARGE SCALE GENOMIC DNA]</scope>
    <source>
        <strain evidence="1 2">MA1</strain>
    </source>
</reference>
<comment type="caution">
    <text evidence="1">The sequence shown here is derived from an EMBL/GenBank/DDBJ whole genome shotgun (WGS) entry which is preliminary data.</text>
</comment>
<dbReference type="InterPro" id="IPR011652">
    <property type="entry name" value="MORN_2"/>
</dbReference>
<protein>
    <submittedName>
        <fullName evidence="1">Toxin-antitoxin system YwqK family antitoxin</fullName>
    </submittedName>
</protein>
<evidence type="ECO:0000313" key="1">
    <source>
        <dbReference type="EMBL" id="KAA9347187.1"/>
    </source>
</evidence>
<dbReference type="SUPFAM" id="SSF82185">
    <property type="entry name" value="Histone H3 K4-specific methyltransferase SET7/9 N-terminal domain"/>
    <property type="match status" value="1"/>
</dbReference>
<keyword evidence="2" id="KW-1185">Reference proteome</keyword>
<dbReference type="Gene3D" id="3.90.930.1">
    <property type="match status" value="1"/>
</dbReference>
<gene>
    <name evidence="1" type="ORF">F0P93_26635</name>
</gene>
<dbReference type="RefSeq" id="WP_150880765.1">
    <property type="nucleotide sequence ID" value="NZ_VTWS01000008.1"/>
</dbReference>
<accession>A0A5N1JA26</accession>
<dbReference type="Proteomes" id="UP000326344">
    <property type="component" value="Unassembled WGS sequence"/>
</dbReference>
<dbReference type="PROSITE" id="PS51257">
    <property type="entry name" value="PROKAR_LIPOPROTEIN"/>
    <property type="match status" value="1"/>
</dbReference>
<sequence>MARRVHFPNKILALLALLVACSDSNESEQMPVVNAADVKIQAQNGVAFADNRPFTGIVYTLWANKKDTAEIVGFRNGVEHGEWKRFYESGKLMERRFFRNGKKTGDYVAWWSNGRKKLDYHFENGEYHGVCKEWSESGLLLKEMTYKQGYEEGRQKAFYDNGKVKANYIISEGRRYGLLGTKNCVNVADSVFKN</sequence>
<proteinExistence type="predicted"/>
<evidence type="ECO:0000313" key="2">
    <source>
        <dbReference type="Proteomes" id="UP000326344"/>
    </source>
</evidence>
<name>A0A5N1JA26_9BACT</name>